<proteinExistence type="predicted"/>
<comment type="caution">
    <text evidence="1">The sequence shown here is derived from an EMBL/GenBank/DDBJ whole genome shotgun (WGS) entry which is preliminary data.</text>
</comment>
<reference evidence="1" key="1">
    <citation type="submission" date="2022-03" db="EMBL/GenBank/DDBJ databases">
        <authorList>
            <person name="Martin C."/>
        </authorList>
    </citation>
    <scope>NUCLEOTIDE SEQUENCE</scope>
</reference>
<dbReference type="EMBL" id="CAIIXF020000003">
    <property type="protein sequence ID" value="CAH1778873.1"/>
    <property type="molecule type" value="Genomic_DNA"/>
</dbReference>
<protein>
    <submittedName>
        <fullName evidence="1">Uncharacterized protein</fullName>
    </submittedName>
</protein>
<sequence>MRRDMSNATTANKINGMKGESGILHLDGFNLANGCVSDYMHGIFLRAVYKLLDLWFSLSSTNERCFKGKHIKEVARRVGEMAAPYFIEHLPHRDFDTQYTHLKATELQALMLYYATPCLARILPKEYLSHFELLSQCVFLLLGDNVTQ</sequence>
<dbReference type="PANTHER" id="PTHR46579:SF1">
    <property type="entry name" value="F5_8 TYPE C DOMAIN-CONTAINING PROTEIN"/>
    <property type="match status" value="1"/>
</dbReference>
<organism evidence="1 2">
    <name type="scientific">Owenia fusiformis</name>
    <name type="common">Polychaete worm</name>
    <dbReference type="NCBI Taxonomy" id="6347"/>
    <lineage>
        <taxon>Eukaryota</taxon>
        <taxon>Metazoa</taxon>
        <taxon>Spiralia</taxon>
        <taxon>Lophotrochozoa</taxon>
        <taxon>Annelida</taxon>
        <taxon>Polychaeta</taxon>
        <taxon>Sedentaria</taxon>
        <taxon>Canalipalpata</taxon>
        <taxon>Sabellida</taxon>
        <taxon>Oweniida</taxon>
        <taxon>Oweniidae</taxon>
        <taxon>Owenia</taxon>
    </lineage>
</organism>
<name>A0A8S4NCA7_OWEFU</name>
<dbReference type="Proteomes" id="UP000749559">
    <property type="component" value="Unassembled WGS sequence"/>
</dbReference>
<gene>
    <name evidence="1" type="ORF">OFUS_LOCUS5735</name>
</gene>
<keyword evidence="2" id="KW-1185">Reference proteome</keyword>
<dbReference type="PANTHER" id="PTHR46579">
    <property type="entry name" value="F5/8 TYPE C DOMAIN-CONTAINING PROTEIN-RELATED"/>
    <property type="match status" value="1"/>
</dbReference>
<evidence type="ECO:0000313" key="1">
    <source>
        <dbReference type="EMBL" id="CAH1778873.1"/>
    </source>
</evidence>
<evidence type="ECO:0000313" key="2">
    <source>
        <dbReference type="Proteomes" id="UP000749559"/>
    </source>
</evidence>
<dbReference type="OrthoDB" id="6147034at2759"/>
<accession>A0A8S4NCA7</accession>
<feature type="non-terminal residue" evidence="1">
    <location>
        <position position="148"/>
    </location>
</feature>
<dbReference type="AlphaFoldDB" id="A0A8S4NCA7"/>